<dbReference type="RefSeq" id="WP_065594747.1">
    <property type="nucleotide sequence ID" value="NZ_BJTZ01000033.1"/>
</dbReference>
<name>A0A510ULY7_ALIFS</name>
<dbReference type="Gene3D" id="3.40.630.30">
    <property type="match status" value="1"/>
</dbReference>
<dbReference type="Proteomes" id="UP000321787">
    <property type="component" value="Unassembled WGS sequence"/>
</dbReference>
<dbReference type="InterPro" id="IPR050276">
    <property type="entry name" value="MshD_Acetyltransferase"/>
</dbReference>
<dbReference type="InterPro" id="IPR000182">
    <property type="entry name" value="GNAT_dom"/>
</dbReference>
<dbReference type="InterPro" id="IPR016181">
    <property type="entry name" value="Acyl_CoA_acyltransferase"/>
</dbReference>
<evidence type="ECO:0000313" key="1">
    <source>
        <dbReference type="EMBL" id="GEK15579.1"/>
    </source>
</evidence>
<proteinExistence type="predicted"/>
<protein>
    <submittedName>
        <fullName evidence="1">N-acetyltransferase</fullName>
    </submittedName>
</protein>
<comment type="caution">
    <text evidence="1">The sequence shown here is derived from an EMBL/GenBank/DDBJ whole genome shotgun (WGS) entry which is preliminary data.</text>
</comment>
<dbReference type="PANTHER" id="PTHR43617:SF38">
    <property type="entry name" value="N-ACETYLTRANSFERASE DOMAIN-CONTAINING PROTEIN"/>
    <property type="match status" value="1"/>
</dbReference>
<dbReference type="PANTHER" id="PTHR43617">
    <property type="entry name" value="L-AMINO ACID N-ACETYLTRANSFERASE"/>
    <property type="match status" value="1"/>
</dbReference>
<evidence type="ECO:0000313" key="2">
    <source>
        <dbReference type="Proteomes" id="UP000321787"/>
    </source>
</evidence>
<dbReference type="SUPFAM" id="SSF55729">
    <property type="entry name" value="Acyl-CoA N-acyltransferases (Nat)"/>
    <property type="match status" value="1"/>
</dbReference>
<dbReference type="AlphaFoldDB" id="A0A510ULY7"/>
<organism evidence="1 2">
    <name type="scientific">Aliivibrio fischeri</name>
    <name type="common">Vibrio fischeri</name>
    <dbReference type="NCBI Taxonomy" id="668"/>
    <lineage>
        <taxon>Bacteria</taxon>
        <taxon>Pseudomonadati</taxon>
        <taxon>Pseudomonadota</taxon>
        <taxon>Gammaproteobacteria</taxon>
        <taxon>Vibrionales</taxon>
        <taxon>Vibrionaceae</taxon>
        <taxon>Aliivibrio</taxon>
    </lineage>
</organism>
<sequence length="178" mass="20245">MDYSQYHVEQTQEITDLVTRTFSKSEGVDEGTLIGALIKDLFATTDPDDMFIFVAKDNDKIVGSIFFTRLTFEIDTTAFLLCPVVIDAEYQKKGVGQALINHALEFLKQEGVELVFTYGEPKFYERVGFEVISEEQFKSPIPLSYLYSWLAQSLNDEALTYIPGRSKCVAALNNLRLW</sequence>
<dbReference type="EMBL" id="BJTZ01000033">
    <property type="protein sequence ID" value="GEK15579.1"/>
    <property type="molecule type" value="Genomic_DNA"/>
</dbReference>
<dbReference type="PROSITE" id="PS51186">
    <property type="entry name" value="GNAT"/>
    <property type="match status" value="1"/>
</dbReference>
<dbReference type="CDD" id="cd04301">
    <property type="entry name" value="NAT_SF"/>
    <property type="match status" value="1"/>
</dbReference>
<keyword evidence="1" id="KW-0808">Transferase</keyword>
<accession>A0A510ULY7</accession>
<dbReference type="Pfam" id="PF13508">
    <property type="entry name" value="Acetyltransf_7"/>
    <property type="match status" value="1"/>
</dbReference>
<reference evidence="1 2" key="1">
    <citation type="submission" date="2019-07" db="EMBL/GenBank/DDBJ databases">
        <title>Whole genome shotgun sequence of Aliivibrio fischeri NBRC 101058.</title>
        <authorList>
            <person name="Hosoyama A."/>
            <person name="Uohara A."/>
            <person name="Ohji S."/>
            <person name="Ichikawa N."/>
        </authorList>
    </citation>
    <scope>NUCLEOTIDE SEQUENCE [LARGE SCALE GENOMIC DNA]</scope>
    <source>
        <strain evidence="1 2">NBRC 101058</strain>
    </source>
</reference>
<dbReference type="GO" id="GO:0016747">
    <property type="term" value="F:acyltransferase activity, transferring groups other than amino-acyl groups"/>
    <property type="evidence" value="ECO:0007669"/>
    <property type="project" value="InterPro"/>
</dbReference>
<gene>
    <name evidence="1" type="ORF">AFI02nite_36150</name>
</gene>